<feature type="transmembrane region" description="Helical" evidence="7">
    <location>
        <begin position="223"/>
        <end position="242"/>
    </location>
</feature>
<evidence type="ECO:0000256" key="3">
    <source>
        <dbReference type="ARBA" id="ARBA00022475"/>
    </source>
</evidence>
<gene>
    <name evidence="9" type="ORF">SAMN06295987_103224</name>
</gene>
<keyword evidence="4 7" id="KW-0812">Transmembrane</keyword>
<evidence type="ECO:0000256" key="4">
    <source>
        <dbReference type="ARBA" id="ARBA00022692"/>
    </source>
</evidence>
<keyword evidence="5 7" id="KW-1133">Transmembrane helix</keyword>
<feature type="transmembrane region" description="Helical" evidence="7">
    <location>
        <begin position="377"/>
        <end position="398"/>
    </location>
</feature>
<dbReference type="EMBL" id="FVZE01000003">
    <property type="protein sequence ID" value="SLK00094.1"/>
    <property type="molecule type" value="Genomic_DNA"/>
</dbReference>
<proteinExistence type="predicted"/>
<dbReference type="Gene3D" id="1.20.1250.20">
    <property type="entry name" value="MFS general substrate transporter like domains"/>
    <property type="match status" value="1"/>
</dbReference>
<feature type="transmembrane region" description="Helical" evidence="7">
    <location>
        <begin position="312"/>
        <end position="334"/>
    </location>
</feature>
<dbReference type="Proteomes" id="UP000190989">
    <property type="component" value="Unassembled WGS sequence"/>
</dbReference>
<dbReference type="InterPro" id="IPR005829">
    <property type="entry name" value="Sugar_transporter_CS"/>
</dbReference>
<evidence type="ECO:0000256" key="5">
    <source>
        <dbReference type="ARBA" id="ARBA00022989"/>
    </source>
</evidence>
<keyword evidence="6 7" id="KW-0472">Membrane</keyword>
<evidence type="ECO:0000256" key="6">
    <source>
        <dbReference type="ARBA" id="ARBA00023136"/>
    </source>
</evidence>
<evidence type="ECO:0000256" key="2">
    <source>
        <dbReference type="ARBA" id="ARBA00022448"/>
    </source>
</evidence>
<reference evidence="10" key="1">
    <citation type="submission" date="2017-02" db="EMBL/GenBank/DDBJ databases">
        <authorList>
            <person name="Varghese N."/>
            <person name="Submissions S."/>
        </authorList>
    </citation>
    <scope>NUCLEOTIDE SEQUENCE [LARGE SCALE GENOMIC DNA]</scope>
    <source>
        <strain evidence="10">SM117</strain>
    </source>
</reference>
<dbReference type="STRING" id="428990.SAMN06295987_103224"/>
<feature type="transmembrane region" description="Helical" evidence="7">
    <location>
        <begin position="346"/>
        <end position="365"/>
    </location>
</feature>
<feature type="transmembrane region" description="Helical" evidence="7">
    <location>
        <begin position="55"/>
        <end position="77"/>
    </location>
</feature>
<feature type="transmembrane region" description="Helical" evidence="7">
    <location>
        <begin position="109"/>
        <end position="131"/>
    </location>
</feature>
<feature type="transmembrane region" description="Helical" evidence="7">
    <location>
        <begin position="287"/>
        <end position="306"/>
    </location>
</feature>
<feature type="transmembrane region" description="Helical" evidence="7">
    <location>
        <begin position="143"/>
        <end position="168"/>
    </location>
</feature>
<dbReference type="InterPro" id="IPR036259">
    <property type="entry name" value="MFS_trans_sf"/>
</dbReference>
<sequence>MTPIRRFFSNLTMKPQGITLVAAGFLPIFAIVSMFPIVAAMIQHFRTDPDAATKVPMMVTAPGLTIAILAPFAGFFVDRFGRRRLLLFCTFFYGVFGTAPFFLDDLDHIFASRLALGVCEAGILTIVNTLIADYWDEKGRHNWLFLQGLVGPFLASGVILLSGLVASVRWNGGFLVYLVAFPIYFAMLACLYEPKRSGQDQEAEKTAKPLAGEQRRPFPLGHALAVAAMTFFSAALYYVFIVNGSIAFGEVGVSDPAAVSKITFLPSLFVMLGAVIFRVMASRPNAVQLGTFLFILGSGLAIIGLARTPAEMVVGLAIQQTGAGMTVPTLIAWAQTRFPFEHRGTGMGIWTGAFFFGQFASPWFVHKFNLASGTMQGAFLLAGSLALAVMIGIFALFASGRARRPELA</sequence>
<dbReference type="InterPro" id="IPR011701">
    <property type="entry name" value="MFS"/>
</dbReference>
<dbReference type="PANTHER" id="PTHR23517">
    <property type="entry name" value="RESISTANCE PROTEIN MDTM, PUTATIVE-RELATED-RELATED"/>
    <property type="match status" value="1"/>
</dbReference>
<name>A0A1U6HWN0_9SPHN</name>
<dbReference type="SUPFAM" id="SSF103473">
    <property type="entry name" value="MFS general substrate transporter"/>
    <property type="match status" value="1"/>
</dbReference>
<keyword evidence="3" id="KW-1003">Cell membrane</keyword>
<dbReference type="PROSITE" id="PS00216">
    <property type="entry name" value="SUGAR_TRANSPORT_1"/>
    <property type="match status" value="1"/>
</dbReference>
<evidence type="ECO:0000259" key="8">
    <source>
        <dbReference type="PROSITE" id="PS50850"/>
    </source>
</evidence>
<protein>
    <submittedName>
        <fullName evidence="9">Predicted arabinose efflux permease, MFS family</fullName>
    </submittedName>
</protein>
<feature type="transmembrane region" description="Helical" evidence="7">
    <location>
        <begin position="262"/>
        <end position="280"/>
    </location>
</feature>
<organism evidence="9 10">
    <name type="scientific">Novosphingobium mathurense</name>
    <dbReference type="NCBI Taxonomy" id="428990"/>
    <lineage>
        <taxon>Bacteria</taxon>
        <taxon>Pseudomonadati</taxon>
        <taxon>Pseudomonadota</taxon>
        <taxon>Alphaproteobacteria</taxon>
        <taxon>Sphingomonadales</taxon>
        <taxon>Sphingomonadaceae</taxon>
        <taxon>Novosphingobium</taxon>
    </lineage>
</organism>
<dbReference type="Pfam" id="PF07690">
    <property type="entry name" value="MFS_1"/>
    <property type="match status" value="1"/>
</dbReference>
<keyword evidence="10" id="KW-1185">Reference proteome</keyword>
<evidence type="ECO:0000256" key="1">
    <source>
        <dbReference type="ARBA" id="ARBA00004651"/>
    </source>
</evidence>
<dbReference type="CDD" id="cd17473">
    <property type="entry name" value="MFS_arabinose_efflux_permease_like"/>
    <property type="match status" value="1"/>
</dbReference>
<dbReference type="AlphaFoldDB" id="A0A1U6HWN0"/>
<evidence type="ECO:0000256" key="7">
    <source>
        <dbReference type="SAM" id="Phobius"/>
    </source>
</evidence>
<comment type="subcellular location">
    <subcellularLocation>
        <location evidence="1">Cell membrane</location>
        <topology evidence="1">Multi-pass membrane protein</topology>
    </subcellularLocation>
</comment>
<evidence type="ECO:0000313" key="9">
    <source>
        <dbReference type="EMBL" id="SLK00094.1"/>
    </source>
</evidence>
<dbReference type="PROSITE" id="PS50850">
    <property type="entry name" value="MFS"/>
    <property type="match status" value="1"/>
</dbReference>
<feature type="transmembrane region" description="Helical" evidence="7">
    <location>
        <begin position="174"/>
        <end position="192"/>
    </location>
</feature>
<feature type="transmembrane region" description="Helical" evidence="7">
    <location>
        <begin position="20"/>
        <end position="43"/>
    </location>
</feature>
<evidence type="ECO:0000313" key="10">
    <source>
        <dbReference type="Proteomes" id="UP000190989"/>
    </source>
</evidence>
<accession>A0A1U6HWN0</accession>
<feature type="domain" description="Major facilitator superfamily (MFS) profile" evidence="8">
    <location>
        <begin position="16"/>
        <end position="401"/>
    </location>
</feature>
<dbReference type="InterPro" id="IPR050171">
    <property type="entry name" value="MFS_Transporters"/>
</dbReference>
<dbReference type="GO" id="GO:0022857">
    <property type="term" value="F:transmembrane transporter activity"/>
    <property type="evidence" value="ECO:0007669"/>
    <property type="project" value="InterPro"/>
</dbReference>
<dbReference type="InterPro" id="IPR020846">
    <property type="entry name" value="MFS_dom"/>
</dbReference>
<keyword evidence="2" id="KW-0813">Transport</keyword>
<dbReference type="GO" id="GO:0005886">
    <property type="term" value="C:plasma membrane"/>
    <property type="evidence" value="ECO:0007669"/>
    <property type="project" value="UniProtKB-SubCell"/>
</dbReference>
<feature type="transmembrane region" description="Helical" evidence="7">
    <location>
        <begin position="84"/>
        <end position="103"/>
    </location>
</feature>